<dbReference type="InterPro" id="IPR036719">
    <property type="entry name" value="Neuro-gated_channel_TM_sf"/>
</dbReference>
<dbReference type="GO" id="GO:0016020">
    <property type="term" value="C:membrane"/>
    <property type="evidence" value="ECO:0007669"/>
    <property type="project" value="InterPro"/>
</dbReference>
<dbReference type="GO" id="GO:0006811">
    <property type="term" value="P:monoatomic ion transport"/>
    <property type="evidence" value="ECO:0007669"/>
    <property type="project" value="InterPro"/>
</dbReference>
<organism evidence="4 5">
    <name type="scientific">Portunus trituberculatus</name>
    <name type="common">Swimming crab</name>
    <name type="synonym">Neptunus trituberculatus</name>
    <dbReference type="NCBI Taxonomy" id="210409"/>
    <lineage>
        <taxon>Eukaryota</taxon>
        <taxon>Metazoa</taxon>
        <taxon>Ecdysozoa</taxon>
        <taxon>Arthropoda</taxon>
        <taxon>Crustacea</taxon>
        <taxon>Multicrustacea</taxon>
        <taxon>Malacostraca</taxon>
        <taxon>Eumalacostraca</taxon>
        <taxon>Eucarida</taxon>
        <taxon>Decapoda</taxon>
        <taxon>Pleocyemata</taxon>
        <taxon>Brachyura</taxon>
        <taxon>Eubrachyura</taxon>
        <taxon>Portunoidea</taxon>
        <taxon>Portunidae</taxon>
        <taxon>Portuninae</taxon>
        <taxon>Portunus</taxon>
    </lineage>
</organism>
<dbReference type="Proteomes" id="UP000324222">
    <property type="component" value="Unassembled WGS sequence"/>
</dbReference>
<comment type="caution">
    <text evidence="4">The sequence shown here is derived from an EMBL/GenBank/DDBJ whole genome shotgun (WGS) entry which is preliminary data.</text>
</comment>
<feature type="region of interest" description="Disordered" evidence="1">
    <location>
        <begin position="69"/>
        <end position="88"/>
    </location>
</feature>
<evidence type="ECO:0000256" key="2">
    <source>
        <dbReference type="SAM" id="Phobius"/>
    </source>
</evidence>
<sequence>MEHESFKEKTKIDIKPSYFLFARPYAAHILHEQTPTYFNCIMFMVASSVVLTVVVLNYHHRTPNSHAMPNWVSGGLGQDTQESSSKEALKMPRWVSQDELIELRRNA</sequence>
<protein>
    <submittedName>
        <fullName evidence="4">Acetylcholine receptor subunit beta</fullName>
    </submittedName>
</protein>
<keyword evidence="2" id="KW-1133">Transmembrane helix</keyword>
<evidence type="ECO:0000256" key="1">
    <source>
        <dbReference type="SAM" id="MobiDB-lite"/>
    </source>
</evidence>
<dbReference type="Pfam" id="PF02932">
    <property type="entry name" value="Neur_chan_memb"/>
    <property type="match status" value="1"/>
</dbReference>
<dbReference type="AlphaFoldDB" id="A0A5B7DQJ2"/>
<dbReference type="OrthoDB" id="5835829at2759"/>
<accession>A0A5B7DQJ2</accession>
<dbReference type="SUPFAM" id="SSF90112">
    <property type="entry name" value="Neurotransmitter-gated ion-channel transmembrane pore"/>
    <property type="match status" value="1"/>
</dbReference>
<evidence type="ECO:0000313" key="5">
    <source>
        <dbReference type="Proteomes" id="UP000324222"/>
    </source>
</evidence>
<proteinExistence type="predicted"/>
<feature type="domain" description="Neurotransmitter-gated ion-channel transmembrane" evidence="3">
    <location>
        <begin position="37"/>
        <end position="74"/>
    </location>
</feature>
<dbReference type="EMBL" id="VSRR010001235">
    <property type="protein sequence ID" value="MPC23648.1"/>
    <property type="molecule type" value="Genomic_DNA"/>
</dbReference>
<feature type="transmembrane region" description="Helical" evidence="2">
    <location>
        <begin position="36"/>
        <end position="58"/>
    </location>
</feature>
<evidence type="ECO:0000313" key="4">
    <source>
        <dbReference type="EMBL" id="MPC23648.1"/>
    </source>
</evidence>
<dbReference type="InterPro" id="IPR038050">
    <property type="entry name" value="Neuro_actylchol_rec"/>
</dbReference>
<dbReference type="InterPro" id="IPR006029">
    <property type="entry name" value="Neurotrans-gated_channel_TM"/>
</dbReference>
<keyword evidence="4" id="KW-0675">Receptor</keyword>
<keyword evidence="2" id="KW-0472">Membrane</keyword>
<dbReference type="Gene3D" id="1.20.58.390">
    <property type="entry name" value="Neurotransmitter-gated ion-channel transmembrane domain"/>
    <property type="match status" value="1"/>
</dbReference>
<keyword evidence="2" id="KW-0812">Transmembrane</keyword>
<reference evidence="4 5" key="1">
    <citation type="submission" date="2019-05" db="EMBL/GenBank/DDBJ databases">
        <title>Another draft genome of Portunus trituberculatus and its Hox gene families provides insights of decapod evolution.</title>
        <authorList>
            <person name="Jeong J.-H."/>
            <person name="Song I."/>
            <person name="Kim S."/>
            <person name="Choi T."/>
            <person name="Kim D."/>
            <person name="Ryu S."/>
            <person name="Kim W."/>
        </authorList>
    </citation>
    <scope>NUCLEOTIDE SEQUENCE [LARGE SCALE GENOMIC DNA]</scope>
    <source>
        <tissue evidence="4">Muscle</tissue>
    </source>
</reference>
<evidence type="ECO:0000259" key="3">
    <source>
        <dbReference type="Pfam" id="PF02932"/>
    </source>
</evidence>
<name>A0A5B7DQJ2_PORTR</name>
<gene>
    <name evidence="4" type="primary">CHRNB1</name>
    <name evidence="4" type="ORF">E2C01_016707</name>
</gene>
<keyword evidence="5" id="KW-1185">Reference proteome</keyword>